<evidence type="ECO:0000256" key="3">
    <source>
        <dbReference type="ARBA" id="ARBA00023065"/>
    </source>
</evidence>
<evidence type="ECO:0000256" key="1">
    <source>
        <dbReference type="ARBA" id="ARBA00005901"/>
    </source>
</evidence>
<dbReference type="Pfam" id="PF01991">
    <property type="entry name" value="vATP-synt_E"/>
    <property type="match status" value="1"/>
</dbReference>
<accession>A0ABY5VJW2</accession>
<gene>
    <name evidence="5" type="ORF">NQ502_05460</name>
</gene>
<dbReference type="InterPro" id="IPR038495">
    <property type="entry name" value="ATPase_E_C"/>
</dbReference>
<protein>
    <submittedName>
        <fullName evidence="5">V-type ATP synthase subunit E</fullName>
    </submittedName>
</protein>
<evidence type="ECO:0000313" key="5">
    <source>
        <dbReference type="EMBL" id="UWP60484.1"/>
    </source>
</evidence>
<dbReference type="SUPFAM" id="SSF160527">
    <property type="entry name" value="V-type ATPase subunit E-like"/>
    <property type="match status" value="1"/>
</dbReference>
<sequence length="197" mass="22217">MTGLDKIIKQIAEEASSVAQQKIKAAEVEAKNITDAAREEAEKQAAAVLNKSDADCKNYRERVKSRADFQKRTEILKAKQALISDVIEKAYQEMVNADDTSYFEYIEKMLEEFIRPEEGIICFSKKDLARLPFGFKAKVKMIAAKKSGSLKVSDEAGNIEGGFLLIYGGIEENCTFRALFDTKQEQLVDRVHEFLFS</sequence>
<keyword evidence="2" id="KW-0813">Transport</keyword>
<keyword evidence="3" id="KW-0406">Ion transport</keyword>
<reference evidence="5" key="1">
    <citation type="journal article" date="2022" name="Cell">
        <title>Design, construction, and in vivo augmentation of a complex gut microbiome.</title>
        <authorList>
            <person name="Cheng A.G."/>
            <person name="Ho P.Y."/>
            <person name="Aranda-Diaz A."/>
            <person name="Jain S."/>
            <person name="Yu F.B."/>
            <person name="Meng X."/>
            <person name="Wang M."/>
            <person name="Iakiviak M."/>
            <person name="Nagashima K."/>
            <person name="Zhao A."/>
            <person name="Murugkar P."/>
            <person name="Patil A."/>
            <person name="Atabakhsh K."/>
            <person name="Weakley A."/>
            <person name="Yan J."/>
            <person name="Brumbaugh A.R."/>
            <person name="Higginbottom S."/>
            <person name="Dimas A."/>
            <person name="Shiver A.L."/>
            <person name="Deutschbauer A."/>
            <person name="Neff N."/>
            <person name="Sonnenburg J.L."/>
            <person name="Huang K.C."/>
            <person name="Fischbach M.A."/>
        </authorList>
    </citation>
    <scope>NUCLEOTIDE SEQUENCE</scope>
    <source>
        <strain evidence="5">DSM 19829</strain>
    </source>
</reference>
<evidence type="ECO:0000256" key="4">
    <source>
        <dbReference type="SAM" id="Coils"/>
    </source>
</evidence>
<feature type="coiled-coil region" evidence="4">
    <location>
        <begin position="9"/>
        <end position="43"/>
    </location>
</feature>
<keyword evidence="6" id="KW-1185">Reference proteome</keyword>
<name>A0ABY5VJW2_9FIRM</name>
<proteinExistence type="inferred from homology"/>
<evidence type="ECO:0000256" key="2">
    <source>
        <dbReference type="ARBA" id="ARBA00022448"/>
    </source>
</evidence>
<comment type="similarity">
    <text evidence="1">Belongs to the V-ATPase E subunit family.</text>
</comment>
<organism evidence="5 6">
    <name type="scientific">Ruminococcus gauvreauii</name>
    <dbReference type="NCBI Taxonomy" id="438033"/>
    <lineage>
        <taxon>Bacteria</taxon>
        <taxon>Bacillati</taxon>
        <taxon>Bacillota</taxon>
        <taxon>Clostridia</taxon>
        <taxon>Eubacteriales</taxon>
        <taxon>Oscillospiraceae</taxon>
        <taxon>Ruminococcus</taxon>
    </lineage>
</organism>
<dbReference type="Gene3D" id="1.20.5.620">
    <property type="entry name" value="F1F0 ATP synthase subunit B, membrane domain"/>
    <property type="match status" value="1"/>
</dbReference>
<dbReference type="RefSeq" id="WP_028529079.1">
    <property type="nucleotide sequence ID" value="NZ_CABLBR010000019.1"/>
</dbReference>
<dbReference type="Proteomes" id="UP001060164">
    <property type="component" value="Chromosome"/>
</dbReference>
<keyword evidence="4" id="KW-0175">Coiled coil</keyword>
<evidence type="ECO:0000313" key="6">
    <source>
        <dbReference type="Proteomes" id="UP001060164"/>
    </source>
</evidence>
<dbReference type="Gene3D" id="3.30.2320.30">
    <property type="entry name" value="ATP synthase, E subunit, C-terminal"/>
    <property type="match status" value="1"/>
</dbReference>
<dbReference type="EMBL" id="CP102290">
    <property type="protein sequence ID" value="UWP60484.1"/>
    <property type="molecule type" value="Genomic_DNA"/>
</dbReference>
<dbReference type="InterPro" id="IPR002842">
    <property type="entry name" value="ATPase_V1_Esu"/>
</dbReference>